<gene>
    <name evidence="1" type="ORF">SFRICE_013791</name>
</gene>
<evidence type="ECO:0000313" key="1">
    <source>
        <dbReference type="EMBL" id="SOQ41918.1"/>
    </source>
</evidence>
<organism evidence="1">
    <name type="scientific">Spodoptera frugiperda</name>
    <name type="common">Fall armyworm</name>
    <dbReference type="NCBI Taxonomy" id="7108"/>
    <lineage>
        <taxon>Eukaryota</taxon>
        <taxon>Metazoa</taxon>
        <taxon>Ecdysozoa</taxon>
        <taxon>Arthropoda</taxon>
        <taxon>Hexapoda</taxon>
        <taxon>Insecta</taxon>
        <taxon>Pterygota</taxon>
        <taxon>Neoptera</taxon>
        <taxon>Endopterygota</taxon>
        <taxon>Lepidoptera</taxon>
        <taxon>Glossata</taxon>
        <taxon>Ditrysia</taxon>
        <taxon>Noctuoidea</taxon>
        <taxon>Noctuidae</taxon>
        <taxon>Amphipyrinae</taxon>
        <taxon>Spodoptera</taxon>
    </lineage>
</organism>
<reference evidence="1" key="1">
    <citation type="submission" date="2016-07" db="EMBL/GenBank/DDBJ databases">
        <authorList>
            <person name="Bretaudeau A."/>
        </authorList>
    </citation>
    <scope>NUCLEOTIDE SEQUENCE</scope>
    <source>
        <strain evidence="1">Rice</strain>
        <tissue evidence="1">Whole body</tissue>
    </source>
</reference>
<dbReference type="EMBL" id="ODYU01003321">
    <property type="protein sequence ID" value="SOQ41918.1"/>
    <property type="molecule type" value="Genomic_DNA"/>
</dbReference>
<name>A0A2H1VM82_SPOFR</name>
<protein>
    <submittedName>
        <fullName evidence="1">SFRICE_013791</fullName>
    </submittedName>
</protein>
<accession>A0A2H1VM82</accession>
<proteinExistence type="predicted"/>
<dbReference type="AlphaFoldDB" id="A0A2H1VM82"/>
<sequence>MINGAHCEGQMRSRTDSGPNKWAHFTVEKIISIENNSTLENPISSYEAYASSSSLAHKWPLLTKGVFSHGEGLSINHTTLDQCGLAISNLKLEIINPGFPTMFSFTRVPKSMFPDGYNLGVFKARFYIAYGQTYFIVGRIITYHQNTTIQ</sequence>